<gene>
    <name evidence="2" type="ORF">V1286_000379</name>
</gene>
<dbReference type="Proteomes" id="UP001364224">
    <property type="component" value="Unassembled WGS sequence"/>
</dbReference>
<comment type="caution">
    <text evidence="2">The sequence shown here is derived from an EMBL/GenBank/DDBJ whole genome shotgun (WGS) entry which is preliminary data.</text>
</comment>
<feature type="region of interest" description="Disordered" evidence="1">
    <location>
        <begin position="57"/>
        <end position="108"/>
    </location>
</feature>
<name>A0ABU8B2U1_9BRAD</name>
<evidence type="ECO:0000313" key="2">
    <source>
        <dbReference type="EMBL" id="MEH2552850.1"/>
    </source>
</evidence>
<reference evidence="2 3" key="1">
    <citation type="submission" date="2024-02" db="EMBL/GenBank/DDBJ databases">
        <title>Adaptive strategies in a cosmopolitan and abundant soil bacterium.</title>
        <authorList>
            <person name="Carini P."/>
        </authorList>
    </citation>
    <scope>NUCLEOTIDE SEQUENCE [LARGE SCALE GENOMIC DNA]</scope>
    <source>
        <strain evidence="2 3">AZCC 1608</strain>
    </source>
</reference>
<feature type="compositionally biased region" description="Basic residues" evidence="1">
    <location>
        <begin position="96"/>
        <end position="108"/>
    </location>
</feature>
<evidence type="ECO:0000256" key="1">
    <source>
        <dbReference type="SAM" id="MobiDB-lite"/>
    </source>
</evidence>
<keyword evidence="3" id="KW-1185">Reference proteome</keyword>
<sequence length="108" mass="11310">MLLATVLGVSIPPAAGQTYTPEQEQACTGDAFRLCSSEIPDVGRVTACMVAKKSQLSPPCRAQFGPDSEPREAAARPAGRPTVIRPATPRKAVNAKARKAKKPAKPAT</sequence>
<dbReference type="RefSeq" id="WP_334477218.1">
    <property type="nucleotide sequence ID" value="NZ_JAZHRV010000001.1"/>
</dbReference>
<accession>A0ABU8B2U1</accession>
<protein>
    <recommendedName>
        <fullName evidence="4">Cysteine rich repeat-containing protein</fullName>
    </recommendedName>
</protein>
<organism evidence="2 3">
    <name type="scientific">Bradyrhizobium algeriense</name>
    <dbReference type="NCBI Taxonomy" id="634784"/>
    <lineage>
        <taxon>Bacteria</taxon>
        <taxon>Pseudomonadati</taxon>
        <taxon>Pseudomonadota</taxon>
        <taxon>Alphaproteobacteria</taxon>
        <taxon>Hyphomicrobiales</taxon>
        <taxon>Nitrobacteraceae</taxon>
        <taxon>Bradyrhizobium</taxon>
    </lineage>
</organism>
<evidence type="ECO:0008006" key="4">
    <source>
        <dbReference type="Google" id="ProtNLM"/>
    </source>
</evidence>
<dbReference type="EMBL" id="JAZHRV010000001">
    <property type="protein sequence ID" value="MEH2552850.1"/>
    <property type="molecule type" value="Genomic_DNA"/>
</dbReference>
<evidence type="ECO:0000313" key="3">
    <source>
        <dbReference type="Proteomes" id="UP001364224"/>
    </source>
</evidence>
<proteinExistence type="predicted"/>